<keyword evidence="5" id="KW-0762">Sugar transport</keyword>
<evidence type="ECO:0000313" key="11">
    <source>
        <dbReference type="EMBL" id="SHM82684.1"/>
    </source>
</evidence>
<dbReference type="GO" id="GO:0015423">
    <property type="term" value="F:ABC-type maltose transporter activity"/>
    <property type="evidence" value="ECO:0007669"/>
    <property type="project" value="TreeGrafter"/>
</dbReference>
<dbReference type="GO" id="GO:0042956">
    <property type="term" value="P:maltodextrin transmembrane transport"/>
    <property type="evidence" value="ECO:0007669"/>
    <property type="project" value="TreeGrafter"/>
</dbReference>
<evidence type="ECO:0000256" key="9">
    <source>
        <dbReference type="RuleBase" id="RU363032"/>
    </source>
</evidence>
<dbReference type="OrthoDB" id="9794684at2"/>
<accession>A0A1M7LXX9</accession>
<dbReference type="InterPro" id="IPR035906">
    <property type="entry name" value="MetI-like_sf"/>
</dbReference>
<name>A0A1M7LXX9_9FIRM</name>
<dbReference type="RefSeq" id="WP_073289663.1">
    <property type="nucleotide sequence ID" value="NZ_FRCP01000018.1"/>
</dbReference>
<gene>
    <name evidence="11" type="ORF">SAMN02746066_03467</name>
</gene>
<organism evidence="11 12">
    <name type="scientific">Anaerosporobacter mobilis DSM 15930</name>
    <dbReference type="NCBI Taxonomy" id="1120996"/>
    <lineage>
        <taxon>Bacteria</taxon>
        <taxon>Bacillati</taxon>
        <taxon>Bacillota</taxon>
        <taxon>Clostridia</taxon>
        <taxon>Lachnospirales</taxon>
        <taxon>Lachnospiraceae</taxon>
        <taxon>Anaerosporobacter</taxon>
    </lineage>
</organism>
<comment type="similarity">
    <text evidence="2">Belongs to the binding-protein-dependent transport system permease family. MalFG subfamily.</text>
</comment>
<reference evidence="11 12" key="1">
    <citation type="submission" date="2016-11" db="EMBL/GenBank/DDBJ databases">
        <authorList>
            <person name="Jaros S."/>
            <person name="Januszkiewicz K."/>
            <person name="Wedrychowicz H."/>
        </authorList>
    </citation>
    <scope>NUCLEOTIDE SEQUENCE [LARGE SCALE GENOMIC DNA]</scope>
    <source>
        <strain evidence="11 12">DSM 15930</strain>
    </source>
</reference>
<dbReference type="CDD" id="cd06261">
    <property type="entry name" value="TM_PBP2"/>
    <property type="match status" value="1"/>
</dbReference>
<dbReference type="STRING" id="1120996.SAMN02746066_03467"/>
<proteinExistence type="inferred from homology"/>
<dbReference type="Pfam" id="PF00528">
    <property type="entry name" value="BPD_transp_1"/>
    <property type="match status" value="1"/>
</dbReference>
<evidence type="ECO:0000256" key="7">
    <source>
        <dbReference type="ARBA" id="ARBA00022989"/>
    </source>
</evidence>
<feature type="transmembrane region" description="Helical" evidence="9">
    <location>
        <begin position="140"/>
        <end position="160"/>
    </location>
</feature>
<keyword evidence="7 9" id="KW-1133">Transmembrane helix</keyword>
<feature type="transmembrane region" description="Helical" evidence="9">
    <location>
        <begin position="76"/>
        <end position="98"/>
    </location>
</feature>
<dbReference type="Gene3D" id="1.10.3720.10">
    <property type="entry name" value="MetI-like"/>
    <property type="match status" value="1"/>
</dbReference>
<evidence type="ECO:0000256" key="4">
    <source>
        <dbReference type="ARBA" id="ARBA00022475"/>
    </source>
</evidence>
<dbReference type="Proteomes" id="UP000184038">
    <property type="component" value="Unassembled WGS sequence"/>
</dbReference>
<keyword evidence="6 9" id="KW-0812">Transmembrane</keyword>
<feature type="domain" description="ABC transmembrane type-1" evidence="10">
    <location>
        <begin position="73"/>
        <end position="264"/>
    </location>
</feature>
<evidence type="ECO:0000256" key="2">
    <source>
        <dbReference type="ARBA" id="ARBA00009047"/>
    </source>
</evidence>
<feature type="transmembrane region" description="Helical" evidence="9">
    <location>
        <begin position="185"/>
        <end position="206"/>
    </location>
</feature>
<keyword evidence="3 9" id="KW-0813">Transport</keyword>
<dbReference type="EMBL" id="FRCP01000018">
    <property type="protein sequence ID" value="SHM82684.1"/>
    <property type="molecule type" value="Genomic_DNA"/>
</dbReference>
<feature type="transmembrane region" description="Helical" evidence="9">
    <location>
        <begin position="12"/>
        <end position="37"/>
    </location>
</feature>
<evidence type="ECO:0000256" key="5">
    <source>
        <dbReference type="ARBA" id="ARBA00022597"/>
    </source>
</evidence>
<sequence>MAKKTAQFINKFVVWFFLIGTSLFVLYPLVYVVSAAFSSQQNIAALSVVPFGDGIALSNFEFLFKKTDYLIWFKNTLFVAISTMLLTILVCALNAYVFSRFTFRLKKGMMMALLILQIFPSFVGMVAIYVILLRIGGLDTLWGLVLVYVAGNIPYNTWLVKSYMDTLPKSLDEAARIDGASHFKIFYKIILPIAKPIVIFLGITSFTAPWMDFIFPKMVLRSSKVQTVALGLYSFVTDKKNMFSTFAAGSLLIAIPFVIFFVITQKMLITSLGGAAVKE</sequence>
<evidence type="ECO:0000256" key="8">
    <source>
        <dbReference type="ARBA" id="ARBA00023136"/>
    </source>
</evidence>
<evidence type="ECO:0000313" key="12">
    <source>
        <dbReference type="Proteomes" id="UP000184038"/>
    </source>
</evidence>
<evidence type="ECO:0000256" key="3">
    <source>
        <dbReference type="ARBA" id="ARBA00022448"/>
    </source>
</evidence>
<dbReference type="SUPFAM" id="SSF161098">
    <property type="entry name" value="MetI-like"/>
    <property type="match status" value="1"/>
</dbReference>
<dbReference type="InterPro" id="IPR000515">
    <property type="entry name" value="MetI-like"/>
</dbReference>
<keyword evidence="12" id="KW-1185">Reference proteome</keyword>
<dbReference type="GO" id="GO:0005886">
    <property type="term" value="C:plasma membrane"/>
    <property type="evidence" value="ECO:0007669"/>
    <property type="project" value="UniProtKB-SubCell"/>
</dbReference>
<dbReference type="AlphaFoldDB" id="A0A1M7LXX9"/>
<keyword evidence="4" id="KW-1003">Cell membrane</keyword>
<comment type="subcellular location">
    <subcellularLocation>
        <location evidence="1 9">Cell membrane</location>
        <topology evidence="1 9">Multi-pass membrane protein</topology>
    </subcellularLocation>
</comment>
<dbReference type="InterPro" id="IPR050901">
    <property type="entry name" value="BP-dep_ABC_trans_perm"/>
</dbReference>
<dbReference type="PROSITE" id="PS50928">
    <property type="entry name" value="ABC_TM1"/>
    <property type="match status" value="1"/>
</dbReference>
<feature type="transmembrane region" description="Helical" evidence="9">
    <location>
        <begin position="242"/>
        <end position="263"/>
    </location>
</feature>
<evidence type="ECO:0000256" key="6">
    <source>
        <dbReference type="ARBA" id="ARBA00022692"/>
    </source>
</evidence>
<dbReference type="PANTHER" id="PTHR32243:SF50">
    <property type="entry name" value="MALTOSE_MALTODEXTRIN TRANSPORT SYSTEM PERMEASE PROTEIN MALG"/>
    <property type="match status" value="1"/>
</dbReference>
<evidence type="ECO:0000259" key="10">
    <source>
        <dbReference type="PROSITE" id="PS50928"/>
    </source>
</evidence>
<dbReference type="PANTHER" id="PTHR32243">
    <property type="entry name" value="MALTOSE TRANSPORT SYSTEM PERMEASE-RELATED"/>
    <property type="match status" value="1"/>
</dbReference>
<feature type="transmembrane region" description="Helical" evidence="9">
    <location>
        <begin position="110"/>
        <end position="133"/>
    </location>
</feature>
<keyword evidence="8 9" id="KW-0472">Membrane</keyword>
<evidence type="ECO:0000256" key="1">
    <source>
        <dbReference type="ARBA" id="ARBA00004651"/>
    </source>
</evidence>
<protein>
    <submittedName>
        <fullName evidence="11">Arabinogalactan oligomer / maltooligosaccharide transport system permease protein</fullName>
    </submittedName>
</protein>